<dbReference type="EMBL" id="ABFC01000345">
    <property type="protein sequence ID" value="EFA29091.1"/>
    <property type="molecule type" value="Genomic_DNA"/>
</dbReference>
<evidence type="ECO:0000256" key="1">
    <source>
        <dbReference type="SAM" id="Phobius"/>
    </source>
</evidence>
<protein>
    <submittedName>
        <fullName evidence="2">Uncharacterized protein</fullName>
    </submittedName>
</protein>
<name>A0A7G2K0K9_HAEIF</name>
<sequence>MADAFEFGASIALSIGFIVTGMSRPTIWIWMRLFG</sequence>
<keyword evidence="1" id="KW-1133">Transmembrane helix</keyword>
<gene>
    <name evidence="2" type="ORF">HAINFHK1212_0174</name>
</gene>
<evidence type="ECO:0000313" key="2">
    <source>
        <dbReference type="EMBL" id="EFA29091.1"/>
    </source>
</evidence>
<feature type="transmembrane region" description="Helical" evidence="1">
    <location>
        <begin position="7"/>
        <end position="31"/>
    </location>
</feature>
<reference evidence="2" key="1">
    <citation type="journal article" date="2010" name="Genomics">
        <title>Tracing phylogenomic events leading to diversity of Haemophilus influenzae and the emergence of Brazilian Purpuric Fever (BPF)-associated clones.</title>
        <authorList>
            <person name="Papazisi L."/>
            <person name="Ratnayake S."/>
            <person name="Remortel B.G."/>
            <person name="Bock G.R."/>
            <person name="Liang W."/>
            <person name="Saeed A.I."/>
            <person name="Liu J."/>
            <person name="Fleischmann R.D."/>
            <person name="Kilian M."/>
            <person name="Peterson S.N."/>
        </authorList>
    </citation>
    <scope>NUCLEOTIDE SEQUENCE [LARGE SCALE GENOMIC DNA]</scope>
    <source>
        <strain evidence="2">HK1212</strain>
    </source>
</reference>
<keyword evidence="1" id="KW-0472">Membrane</keyword>
<proteinExistence type="predicted"/>
<dbReference type="AlphaFoldDB" id="A0A7G2K0K9"/>
<comment type="caution">
    <text evidence="2">The sequence shown here is derived from an EMBL/GenBank/DDBJ whole genome shotgun (WGS) entry which is preliminary data.</text>
</comment>
<keyword evidence="1" id="KW-0812">Transmembrane</keyword>
<accession>A0A7G2K0K9</accession>
<organism evidence="2">
    <name type="scientific">Haemophilus influenzae HK1212</name>
    <dbReference type="NCBI Taxonomy" id="456482"/>
    <lineage>
        <taxon>Bacteria</taxon>
        <taxon>Pseudomonadati</taxon>
        <taxon>Pseudomonadota</taxon>
        <taxon>Gammaproteobacteria</taxon>
        <taxon>Pasteurellales</taxon>
        <taxon>Pasteurellaceae</taxon>
        <taxon>Haemophilus</taxon>
    </lineage>
</organism>